<feature type="domain" description="Mei2-like C-terminal RNA recognition motif" evidence="1">
    <location>
        <begin position="241"/>
        <end position="309"/>
    </location>
</feature>
<feature type="domain" description="Mei2-like C-terminal RNA recognition motif" evidence="1">
    <location>
        <begin position="203"/>
        <end position="227"/>
    </location>
</feature>
<proteinExistence type="predicted"/>
<dbReference type="Gene3D" id="3.30.70.330">
    <property type="match status" value="1"/>
</dbReference>
<keyword evidence="3" id="KW-1185">Reference proteome</keyword>
<dbReference type="InterPro" id="IPR007201">
    <property type="entry name" value="Mei2-like_Rrm_C"/>
</dbReference>
<dbReference type="Pfam" id="PF04059">
    <property type="entry name" value="RRM_2"/>
    <property type="match status" value="2"/>
</dbReference>
<dbReference type="AlphaFoldDB" id="A0AAP0S4V1"/>
<evidence type="ECO:0000259" key="1">
    <source>
        <dbReference type="Pfam" id="PF04059"/>
    </source>
</evidence>
<evidence type="ECO:0000313" key="3">
    <source>
        <dbReference type="Proteomes" id="UP001415857"/>
    </source>
</evidence>
<accession>A0AAP0S4V1</accession>
<reference evidence="2 3" key="1">
    <citation type="journal article" date="2024" name="Plant J.">
        <title>Genome sequences and population genomics reveal climatic adaptation and genomic divergence between two closely related sweetgum species.</title>
        <authorList>
            <person name="Xu W.Q."/>
            <person name="Ren C.Q."/>
            <person name="Zhang X.Y."/>
            <person name="Comes H.P."/>
            <person name="Liu X.H."/>
            <person name="Li Y.G."/>
            <person name="Kettle C.J."/>
            <person name="Jalonen R."/>
            <person name="Gaisberger H."/>
            <person name="Ma Y.Z."/>
            <person name="Qiu Y.X."/>
        </authorList>
    </citation>
    <scope>NUCLEOTIDE SEQUENCE [LARGE SCALE GENOMIC DNA]</scope>
    <source>
        <strain evidence="2">Hangzhou</strain>
    </source>
</reference>
<dbReference type="InterPro" id="IPR035979">
    <property type="entry name" value="RBD_domain_sf"/>
</dbReference>
<dbReference type="EMBL" id="JBBPBK010000004">
    <property type="protein sequence ID" value="KAK9287087.1"/>
    <property type="molecule type" value="Genomic_DNA"/>
</dbReference>
<evidence type="ECO:0000313" key="2">
    <source>
        <dbReference type="EMBL" id="KAK9287087.1"/>
    </source>
</evidence>
<dbReference type="GO" id="GO:0003676">
    <property type="term" value="F:nucleic acid binding"/>
    <property type="evidence" value="ECO:0007669"/>
    <property type="project" value="InterPro"/>
</dbReference>
<protein>
    <recommendedName>
        <fullName evidence="1">Mei2-like C-terminal RNA recognition motif domain-containing protein</fullName>
    </recommendedName>
</protein>
<organism evidence="2 3">
    <name type="scientific">Liquidambar formosana</name>
    <name type="common">Formosan gum</name>
    <dbReference type="NCBI Taxonomy" id="63359"/>
    <lineage>
        <taxon>Eukaryota</taxon>
        <taxon>Viridiplantae</taxon>
        <taxon>Streptophyta</taxon>
        <taxon>Embryophyta</taxon>
        <taxon>Tracheophyta</taxon>
        <taxon>Spermatophyta</taxon>
        <taxon>Magnoliopsida</taxon>
        <taxon>eudicotyledons</taxon>
        <taxon>Gunneridae</taxon>
        <taxon>Pentapetalae</taxon>
        <taxon>Saxifragales</taxon>
        <taxon>Altingiaceae</taxon>
        <taxon>Liquidambar</taxon>
    </lineage>
</organism>
<name>A0AAP0S4V1_LIQFO</name>
<dbReference type="InterPro" id="IPR012677">
    <property type="entry name" value="Nucleotide-bd_a/b_plait_sf"/>
</dbReference>
<dbReference type="Proteomes" id="UP001415857">
    <property type="component" value="Unassembled WGS sequence"/>
</dbReference>
<comment type="caution">
    <text evidence="2">The sequence shown here is derived from an EMBL/GenBank/DDBJ whole genome shotgun (WGS) entry which is preliminary data.</text>
</comment>
<sequence length="324" mass="36971">MATLVAQKPLNPEALEFIPEENTIVTPGAAVSNLYLRSSPQFSPPIDTSFYYYCYPSPSLPPYFDTYTTTPLYSQPLYPNQQPPSLLPPPHLPFSPSQAVFSVNETTPCFSTASAHDSHEVEHKVVAEEVNNLRGVRRGLRNRWYCRRNGGRGEGFWGNEKRSKQQVLRKEYCTKVENNDAGAGQTKKPVAEVVPVQCNGKETTVMIRNIPNKYTRQMLVHFLEEHCLKENQRVVSEKCEEAEEHILSAFDFLYLPMDFDSGMNKSFAFVNFTDPRAVWKFHLASNNQKWEHFYSHKIREIACARIQPTKGWVQEGVGETKLCG</sequence>
<dbReference type="SUPFAM" id="SSF54928">
    <property type="entry name" value="RNA-binding domain, RBD"/>
    <property type="match status" value="1"/>
</dbReference>
<gene>
    <name evidence="2" type="ORF">L1049_015497</name>
</gene>